<gene>
    <name evidence="2" type="ORF">LIER_23380</name>
</gene>
<feature type="compositionally biased region" description="Polar residues" evidence="1">
    <location>
        <begin position="165"/>
        <end position="176"/>
    </location>
</feature>
<dbReference type="AlphaFoldDB" id="A0AAV3QYI9"/>
<sequence length="203" mass="22413">MALGIEGPKEHLSLLKKEVFKISKRVTRIGEKLKIDMGLNSNEEDEELDNIEGEDDEFAQDVLGSDEDGENDSVDAQTLKKDDDSLDVPESDKEVSKDDAELSEGHSEEPMDKRKDSTENSEEVVEDDSDNVPLVKKRKELRQNKPADAETSEGINPSELLGRFKQSTGILGSSSAPKGKCMRVNNGVKKPPRKNPIPTKHVG</sequence>
<organism evidence="2 3">
    <name type="scientific">Lithospermum erythrorhizon</name>
    <name type="common">Purple gromwell</name>
    <name type="synonym">Lithospermum officinale var. erythrorhizon</name>
    <dbReference type="NCBI Taxonomy" id="34254"/>
    <lineage>
        <taxon>Eukaryota</taxon>
        <taxon>Viridiplantae</taxon>
        <taxon>Streptophyta</taxon>
        <taxon>Embryophyta</taxon>
        <taxon>Tracheophyta</taxon>
        <taxon>Spermatophyta</taxon>
        <taxon>Magnoliopsida</taxon>
        <taxon>eudicotyledons</taxon>
        <taxon>Gunneridae</taxon>
        <taxon>Pentapetalae</taxon>
        <taxon>asterids</taxon>
        <taxon>lamiids</taxon>
        <taxon>Boraginales</taxon>
        <taxon>Boraginaceae</taxon>
        <taxon>Boraginoideae</taxon>
        <taxon>Lithospermeae</taxon>
        <taxon>Lithospermum</taxon>
    </lineage>
</organism>
<comment type="caution">
    <text evidence="2">The sequence shown here is derived from an EMBL/GenBank/DDBJ whole genome shotgun (WGS) entry which is preliminary data.</text>
</comment>
<keyword evidence="3" id="KW-1185">Reference proteome</keyword>
<feature type="compositionally biased region" description="Basic and acidic residues" evidence="1">
    <location>
        <begin position="90"/>
        <end position="118"/>
    </location>
</feature>
<proteinExistence type="predicted"/>
<evidence type="ECO:0000313" key="2">
    <source>
        <dbReference type="EMBL" id="GAA0168728.1"/>
    </source>
</evidence>
<dbReference type="EMBL" id="BAABME010006569">
    <property type="protein sequence ID" value="GAA0168728.1"/>
    <property type="molecule type" value="Genomic_DNA"/>
</dbReference>
<name>A0AAV3QYI9_LITER</name>
<evidence type="ECO:0000256" key="1">
    <source>
        <dbReference type="SAM" id="MobiDB-lite"/>
    </source>
</evidence>
<dbReference type="Proteomes" id="UP001454036">
    <property type="component" value="Unassembled WGS sequence"/>
</dbReference>
<reference evidence="2 3" key="1">
    <citation type="submission" date="2024-01" db="EMBL/GenBank/DDBJ databases">
        <title>The complete chloroplast genome sequence of Lithospermum erythrorhizon: insights into the phylogenetic relationship among Boraginaceae species and the maternal lineages of purple gromwells.</title>
        <authorList>
            <person name="Okada T."/>
            <person name="Watanabe K."/>
        </authorList>
    </citation>
    <scope>NUCLEOTIDE SEQUENCE [LARGE SCALE GENOMIC DNA]</scope>
</reference>
<evidence type="ECO:0000313" key="3">
    <source>
        <dbReference type="Proteomes" id="UP001454036"/>
    </source>
</evidence>
<feature type="compositionally biased region" description="Acidic residues" evidence="1">
    <location>
        <begin position="119"/>
        <end position="130"/>
    </location>
</feature>
<feature type="compositionally biased region" description="Acidic residues" evidence="1">
    <location>
        <begin position="42"/>
        <end position="73"/>
    </location>
</feature>
<accession>A0AAV3QYI9</accession>
<feature type="region of interest" description="Disordered" evidence="1">
    <location>
        <begin position="35"/>
        <end position="203"/>
    </location>
</feature>
<protein>
    <submittedName>
        <fullName evidence="2">Uncharacterized protein</fullName>
    </submittedName>
</protein>